<organism evidence="2">
    <name type="scientific">Magnaporthiopsis poae (strain ATCC 64411 / 73-15)</name>
    <name type="common">Kentucky bluegrass fungus</name>
    <name type="synonym">Magnaporthe poae</name>
    <dbReference type="NCBI Taxonomy" id="644358"/>
    <lineage>
        <taxon>Eukaryota</taxon>
        <taxon>Fungi</taxon>
        <taxon>Dikarya</taxon>
        <taxon>Ascomycota</taxon>
        <taxon>Pezizomycotina</taxon>
        <taxon>Sordariomycetes</taxon>
        <taxon>Sordariomycetidae</taxon>
        <taxon>Magnaporthales</taxon>
        <taxon>Magnaporthaceae</taxon>
        <taxon>Magnaporthiopsis</taxon>
    </lineage>
</organism>
<dbReference type="EMBL" id="GL876974">
    <property type="protein sequence ID" value="KLU90321.1"/>
    <property type="molecule type" value="Genomic_DNA"/>
</dbReference>
<feature type="compositionally biased region" description="Low complexity" evidence="1">
    <location>
        <begin position="67"/>
        <end position="101"/>
    </location>
</feature>
<name>A0A0H2U8N4_MAGP6</name>
<sequence>MGFHRLAEKIGLRKGDERGSSADVKSSPGSVDPRHGQDTKDERKEKGGQIQRPPTPPPNYEPGPERQQYQPQQQQQQPQAQPWQNQQQQQQQLPQQPQTQIQRQFPDKFNLYATNYGFSRTFMLGNDEHPNIYAVRLHSGFSSSPPVVLHNGPDPDRSAVLAAVEFASFGGDFTLTLPPMPGIAASAAAS</sequence>
<reference evidence="2" key="2">
    <citation type="submission" date="2011-03" db="EMBL/GenBank/DDBJ databases">
        <title>Annotation of Magnaporthe poae ATCC 64411.</title>
        <authorList>
            <person name="Ma L.-J."/>
            <person name="Dead R."/>
            <person name="Young S.K."/>
            <person name="Zeng Q."/>
            <person name="Gargeya S."/>
            <person name="Fitzgerald M."/>
            <person name="Haas B."/>
            <person name="Abouelleil A."/>
            <person name="Alvarado L."/>
            <person name="Arachchi H.M."/>
            <person name="Berlin A."/>
            <person name="Brown A."/>
            <person name="Chapman S.B."/>
            <person name="Chen Z."/>
            <person name="Dunbar C."/>
            <person name="Freedman E."/>
            <person name="Gearin G."/>
            <person name="Gellesch M."/>
            <person name="Goldberg J."/>
            <person name="Griggs A."/>
            <person name="Gujja S."/>
            <person name="Heiman D."/>
            <person name="Howarth C."/>
            <person name="Larson L."/>
            <person name="Lui A."/>
            <person name="MacDonald P.J.P."/>
            <person name="Mehta T."/>
            <person name="Montmayeur A."/>
            <person name="Murphy C."/>
            <person name="Neiman D."/>
            <person name="Pearson M."/>
            <person name="Priest M."/>
            <person name="Roberts A."/>
            <person name="Saif S."/>
            <person name="Shea T."/>
            <person name="Shenoy N."/>
            <person name="Sisk P."/>
            <person name="Stolte C."/>
            <person name="Sykes S."/>
            <person name="Yandava C."/>
            <person name="Wortman J."/>
            <person name="Nusbaum C."/>
            <person name="Birren B."/>
        </authorList>
    </citation>
    <scope>NUCLEOTIDE SEQUENCE</scope>
    <source>
        <strain evidence="2">ATCC 64411</strain>
    </source>
</reference>
<feature type="non-terminal residue" evidence="2">
    <location>
        <position position="190"/>
    </location>
</feature>
<evidence type="ECO:0000313" key="2">
    <source>
        <dbReference type="EMBL" id="KLU90321.1"/>
    </source>
</evidence>
<feature type="compositionally biased region" description="Basic and acidic residues" evidence="1">
    <location>
        <begin position="1"/>
        <end position="20"/>
    </location>
</feature>
<protein>
    <submittedName>
        <fullName evidence="2">Uncharacterized protein</fullName>
    </submittedName>
</protein>
<dbReference type="VEuPathDB" id="FungiDB:MAPG_09285"/>
<dbReference type="OrthoDB" id="3431997at2759"/>
<dbReference type="AlphaFoldDB" id="A0A0H2U8N4"/>
<proteinExistence type="predicted"/>
<feature type="region of interest" description="Disordered" evidence="1">
    <location>
        <begin position="1"/>
        <end position="101"/>
    </location>
</feature>
<feature type="compositionally biased region" description="Basic and acidic residues" evidence="1">
    <location>
        <begin position="32"/>
        <end position="47"/>
    </location>
</feature>
<accession>A0A0H2U8N4</accession>
<evidence type="ECO:0000256" key="1">
    <source>
        <dbReference type="SAM" id="MobiDB-lite"/>
    </source>
</evidence>
<gene>
    <name evidence="2" type="ORF">MAPG_09285</name>
</gene>
<reference evidence="2" key="1">
    <citation type="submission" date="2010-05" db="EMBL/GenBank/DDBJ databases">
        <title>The Genome Sequence of Magnaporthe poae strain ATCC 64411.</title>
        <authorList>
            <consortium name="The Broad Institute Genome Sequencing Platform"/>
            <consortium name="Broad Institute Genome Sequencing Center for Infectious Disease"/>
            <person name="Ma L.-J."/>
            <person name="Dead R."/>
            <person name="Young S."/>
            <person name="Zeng Q."/>
            <person name="Koehrsen M."/>
            <person name="Alvarado L."/>
            <person name="Berlin A."/>
            <person name="Chapman S.B."/>
            <person name="Chen Z."/>
            <person name="Freedman E."/>
            <person name="Gellesch M."/>
            <person name="Goldberg J."/>
            <person name="Griggs A."/>
            <person name="Gujja S."/>
            <person name="Heilman E.R."/>
            <person name="Heiman D."/>
            <person name="Hepburn T."/>
            <person name="Howarth C."/>
            <person name="Jen D."/>
            <person name="Larson L."/>
            <person name="Mehta T."/>
            <person name="Neiman D."/>
            <person name="Pearson M."/>
            <person name="Roberts A."/>
            <person name="Saif S."/>
            <person name="Shea T."/>
            <person name="Shenoy N."/>
            <person name="Sisk P."/>
            <person name="Stolte C."/>
            <person name="Sykes S."/>
            <person name="Walk T."/>
            <person name="White J."/>
            <person name="Yandava C."/>
            <person name="Haas B."/>
            <person name="Nusbaum C."/>
            <person name="Birren B."/>
        </authorList>
    </citation>
    <scope>NUCLEOTIDE SEQUENCE</scope>
    <source>
        <strain evidence="2">ATCC 64411</strain>
    </source>
</reference>